<evidence type="ECO:0000256" key="1">
    <source>
        <dbReference type="SAM" id="SignalP"/>
    </source>
</evidence>
<keyword evidence="1" id="KW-0732">Signal</keyword>
<name>A0A316YH57_9BASI</name>
<dbReference type="Proteomes" id="UP000245768">
    <property type="component" value="Unassembled WGS sequence"/>
</dbReference>
<accession>A0A316YH57</accession>
<gene>
    <name evidence="2" type="ORF">FA10DRAFT_269400</name>
</gene>
<dbReference type="RefSeq" id="XP_025374641.1">
    <property type="nucleotide sequence ID" value="XM_025522744.1"/>
</dbReference>
<evidence type="ECO:0000313" key="2">
    <source>
        <dbReference type="EMBL" id="PWN87443.1"/>
    </source>
</evidence>
<keyword evidence="3" id="KW-1185">Reference proteome</keyword>
<proteinExistence type="predicted"/>
<reference evidence="2" key="1">
    <citation type="journal article" date="2018" name="Mol. Biol. Evol.">
        <title>Broad Genomic Sampling Reveals a Smut Pathogenic Ancestry of the Fungal Clade Ustilaginomycotina.</title>
        <authorList>
            <person name="Kijpornyongpan T."/>
            <person name="Mondo S.J."/>
            <person name="Barry K."/>
            <person name="Sandor L."/>
            <person name="Lee J."/>
            <person name="Lipzen A."/>
            <person name="Pangilinan J."/>
            <person name="LaButti K."/>
            <person name="Hainaut M."/>
            <person name="Henrissat B."/>
            <person name="Grigoriev I.V."/>
            <person name="Spatafora J.W."/>
            <person name="Aime M.C."/>
        </authorList>
    </citation>
    <scope>NUCLEOTIDE SEQUENCE [LARGE SCALE GENOMIC DNA]</scope>
    <source>
        <strain evidence="2">MCA 4198</strain>
    </source>
</reference>
<evidence type="ECO:0000313" key="3">
    <source>
        <dbReference type="Proteomes" id="UP000245768"/>
    </source>
</evidence>
<evidence type="ECO:0008006" key="4">
    <source>
        <dbReference type="Google" id="ProtNLM"/>
    </source>
</evidence>
<sequence length="136" mass="15700">MSMRFLLFILLLAATSTVGAPRKWGKPYKKGYTLSDDGATWLFPSSHCQNQNQNQNQLMPSYRENDDNGFVIVNCDRPGPSPPINCWYRRGKPRPHYLRPHHLSIYCTPTQKKGIIEIQNECPPHCHDVLYLSYHA</sequence>
<protein>
    <recommendedName>
        <fullName evidence="4">Ig-like domain-containing protein</fullName>
    </recommendedName>
</protein>
<dbReference type="AlphaFoldDB" id="A0A316YH57"/>
<dbReference type="EMBL" id="KZ819640">
    <property type="protein sequence ID" value="PWN87443.1"/>
    <property type="molecule type" value="Genomic_DNA"/>
</dbReference>
<dbReference type="GeneID" id="37044660"/>
<dbReference type="InParanoid" id="A0A316YH57"/>
<feature type="signal peptide" evidence="1">
    <location>
        <begin position="1"/>
        <end position="19"/>
    </location>
</feature>
<organism evidence="2 3">
    <name type="scientific">Acaromyces ingoldii</name>
    <dbReference type="NCBI Taxonomy" id="215250"/>
    <lineage>
        <taxon>Eukaryota</taxon>
        <taxon>Fungi</taxon>
        <taxon>Dikarya</taxon>
        <taxon>Basidiomycota</taxon>
        <taxon>Ustilaginomycotina</taxon>
        <taxon>Exobasidiomycetes</taxon>
        <taxon>Exobasidiales</taxon>
        <taxon>Cryptobasidiaceae</taxon>
        <taxon>Acaromyces</taxon>
    </lineage>
</organism>
<feature type="chain" id="PRO_5016410565" description="Ig-like domain-containing protein" evidence="1">
    <location>
        <begin position="20"/>
        <end position="136"/>
    </location>
</feature>